<dbReference type="EMBL" id="JAAOXG010000002">
    <property type="protein sequence ID" value="NNJ28688.1"/>
    <property type="molecule type" value="Genomic_DNA"/>
</dbReference>
<reference evidence="1 2" key="1">
    <citation type="submission" date="2020-03" db="EMBL/GenBank/DDBJ databases">
        <title>Genome Sequence of industrial isolate, B5A.</title>
        <authorList>
            <person name="Sharma S."/>
            <person name="Patil P.B."/>
            <person name="Korpole S."/>
        </authorList>
    </citation>
    <scope>NUCLEOTIDE SEQUENCE [LARGE SCALE GENOMIC DNA]</scope>
    <source>
        <strain evidence="1 2">PI-S10-B5A</strain>
    </source>
</reference>
<sequence>MRTRRERTSGAWMRGCDLTPMAGMKTPHCRQLSTATPNNTQGAWKEQFFFKTLGEPVPCQTQQA</sequence>
<dbReference type="RefSeq" id="WP_170820036.1">
    <property type="nucleotide sequence ID" value="NZ_JAAOXG010000002.1"/>
</dbReference>
<comment type="caution">
    <text evidence="1">The sequence shown here is derived from an EMBL/GenBank/DDBJ whole genome shotgun (WGS) entry which is preliminary data.</text>
</comment>
<protein>
    <submittedName>
        <fullName evidence="1">Uncharacterized protein</fullName>
    </submittedName>
</protein>
<gene>
    <name evidence="1" type="ORF">G9470_02575</name>
</gene>
<dbReference type="Proteomes" id="UP000539052">
    <property type="component" value="Unassembled WGS sequence"/>
</dbReference>
<proteinExistence type="predicted"/>
<evidence type="ECO:0000313" key="1">
    <source>
        <dbReference type="EMBL" id="NNJ28688.1"/>
    </source>
</evidence>
<accession>A0ABX1VR24</accession>
<keyword evidence="2" id="KW-1185">Reference proteome</keyword>
<name>A0ABX1VR24_9FIRM</name>
<evidence type="ECO:0000313" key="2">
    <source>
        <dbReference type="Proteomes" id="UP000539052"/>
    </source>
</evidence>
<organism evidence="1 2">
    <name type="scientific">Lacrimispora defluvii</name>
    <dbReference type="NCBI Taxonomy" id="2719233"/>
    <lineage>
        <taxon>Bacteria</taxon>
        <taxon>Bacillati</taxon>
        <taxon>Bacillota</taxon>
        <taxon>Clostridia</taxon>
        <taxon>Lachnospirales</taxon>
        <taxon>Lachnospiraceae</taxon>
        <taxon>Lacrimispora</taxon>
    </lineage>
</organism>